<evidence type="ECO:0000256" key="8">
    <source>
        <dbReference type="PIRSR" id="PIRSR613078-3"/>
    </source>
</evidence>
<evidence type="ECO:0000256" key="7">
    <source>
        <dbReference type="PIRSR" id="PIRSR613078-2"/>
    </source>
</evidence>
<evidence type="ECO:0000256" key="3">
    <source>
        <dbReference type="ARBA" id="ARBA00023152"/>
    </source>
</evidence>
<comment type="catalytic activity">
    <reaction evidence="5 9">
        <text>(2R)-2-phosphoglycerate = (2R)-3-phosphoglycerate</text>
        <dbReference type="Rhea" id="RHEA:15901"/>
        <dbReference type="ChEBI" id="CHEBI:58272"/>
        <dbReference type="ChEBI" id="CHEBI:58289"/>
        <dbReference type="EC" id="5.4.2.11"/>
    </reaction>
</comment>
<dbReference type="CDD" id="cd07067">
    <property type="entry name" value="HP_PGM_like"/>
    <property type="match status" value="1"/>
</dbReference>
<evidence type="ECO:0000256" key="5">
    <source>
        <dbReference type="HAMAP-Rule" id="MF_01039"/>
    </source>
</evidence>
<keyword evidence="3 5" id="KW-0324">Glycolysis</keyword>
<dbReference type="EC" id="5.4.2.11" evidence="5 9"/>
<proteinExistence type="inferred from homology"/>
<dbReference type="PROSITE" id="PS00175">
    <property type="entry name" value="PG_MUTASE"/>
    <property type="match status" value="1"/>
</dbReference>
<feature type="binding site" evidence="5 7">
    <location>
        <begin position="8"/>
        <end position="15"/>
    </location>
    <ligand>
        <name>substrate</name>
    </ligand>
</feature>
<reference evidence="10 11" key="1">
    <citation type="submission" date="2020-08" db="EMBL/GenBank/DDBJ databases">
        <title>Functional genomics of gut bacteria from endangered species of beetles.</title>
        <authorList>
            <person name="Carlos-Shanley C."/>
        </authorList>
    </citation>
    <scope>NUCLEOTIDE SEQUENCE [LARGE SCALE GENOMIC DNA]</scope>
    <source>
        <strain evidence="10 11">S00070</strain>
    </source>
</reference>
<sequence>MAILTLIRHGQSTYNLENRFTGNVDVELTVLGEKEALLSGEKIKAIHYDFAYTSTLKRAKKSLTIILAAIHQTNIPIISNAALDERMYGDLQGLNKAETAAKYGEAQVLIWRRSFAVRPPNGESLEDTFNRTIPYYQTEIEPKLKNGDNILIVAHGNSLRALMMYLEKIDSEEISKVNIPTGLPRNYTFDKQLNIKTVEYL</sequence>
<dbReference type="GO" id="GO:0004619">
    <property type="term" value="F:phosphoglycerate mutase activity"/>
    <property type="evidence" value="ECO:0007669"/>
    <property type="project" value="UniProtKB-UniRule"/>
</dbReference>
<dbReference type="GO" id="GO:0006094">
    <property type="term" value="P:gluconeogenesis"/>
    <property type="evidence" value="ECO:0007669"/>
    <property type="project" value="UniProtKB-UniRule"/>
</dbReference>
<comment type="function">
    <text evidence="5 9">Catalyzes the interconversion of 2-phosphoglycerate and 3-phosphoglycerate.</text>
</comment>
<gene>
    <name evidence="5" type="primary">gpmA</name>
    <name evidence="10" type="ORF">HNP25_003055</name>
</gene>
<comment type="pathway">
    <text evidence="5 9">Carbohydrate degradation; glycolysis; pyruvate from D-glyceraldehyde 3-phosphate: step 3/5.</text>
</comment>
<feature type="binding site" evidence="5 7">
    <location>
        <begin position="112"/>
        <end position="113"/>
    </location>
    <ligand>
        <name>substrate</name>
    </ligand>
</feature>
<dbReference type="InterPro" id="IPR005952">
    <property type="entry name" value="Phosphogly_mut1"/>
</dbReference>
<dbReference type="NCBIfam" id="TIGR01258">
    <property type="entry name" value="pgm_1"/>
    <property type="match status" value="2"/>
</dbReference>
<feature type="site" description="Transition state stabilizer" evidence="5 8">
    <location>
        <position position="155"/>
    </location>
</feature>
<dbReference type="HAMAP" id="MF_01039">
    <property type="entry name" value="PGAM_GpmA"/>
    <property type="match status" value="1"/>
</dbReference>
<dbReference type="Gene3D" id="3.40.50.1240">
    <property type="entry name" value="Phosphoglycerate mutase-like"/>
    <property type="match status" value="1"/>
</dbReference>
<comment type="caution">
    <text evidence="10">The sequence shown here is derived from an EMBL/GenBank/DDBJ whole genome shotgun (WGS) entry which is preliminary data.</text>
</comment>
<dbReference type="InterPro" id="IPR001345">
    <property type="entry name" value="PG/BPGM_mutase_AS"/>
</dbReference>
<dbReference type="SUPFAM" id="SSF53254">
    <property type="entry name" value="Phosphoglycerate mutase-like"/>
    <property type="match status" value="1"/>
</dbReference>
<dbReference type="EMBL" id="JACHKT010000023">
    <property type="protein sequence ID" value="MBB6004392.1"/>
    <property type="molecule type" value="Genomic_DNA"/>
</dbReference>
<name>A0A841EL95_9BACT</name>
<feature type="binding site" evidence="5 7">
    <location>
        <begin position="156"/>
        <end position="157"/>
    </location>
    <ligand>
        <name>substrate</name>
    </ligand>
</feature>
<feature type="binding site" evidence="5 7">
    <location>
        <position position="96"/>
    </location>
    <ligand>
        <name>substrate</name>
    </ligand>
</feature>
<comment type="similarity">
    <text evidence="1 5">Belongs to the phosphoglycerate mutase family. BPG-dependent PGAM subfamily.</text>
</comment>
<dbReference type="Proteomes" id="UP000524404">
    <property type="component" value="Unassembled WGS sequence"/>
</dbReference>
<keyword evidence="2 5" id="KW-0312">Gluconeogenesis</keyword>
<feature type="binding site" evidence="5 7">
    <location>
        <position position="58"/>
    </location>
    <ligand>
        <name>substrate</name>
    </ligand>
</feature>
<dbReference type="AlphaFoldDB" id="A0A841EL95"/>
<dbReference type="SMART" id="SM00855">
    <property type="entry name" value="PGAM"/>
    <property type="match status" value="1"/>
</dbReference>
<dbReference type="Pfam" id="PF00300">
    <property type="entry name" value="His_Phos_1"/>
    <property type="match status" value="1"/>
</dbReference>
<evidence type="ECO:0000256" key="6">
    <source>
        <dbReference type="PIRSR" id="PIRSR613078-1"/>
    </source>
</evidence>
<evidence type="ECO:0000256" key="9">
    <source>
        <dbReference type="RuleBase" id="RU004512"/>
    </source>
</evidence>
<dbReference type="PANTHER" id="PTHR11931">
    <property type="entry name" value="PHOSPHOGLYCERATE MUTASE"/>
    <property type="match status" value="1"/>
</dbReference>
<evidence type="ECO:0000256" key="1">
    <source>
        <dbReference type="ARBA" id="ARBA00006717"/>
    </source>
</evidence>
<evidence type="ECO:0000256" key="2">
    <source>
        <dbReference type="ARBA" id="ARBA00022432"/>
    </source>
</evidence>
<organism evidence="10 11">
    <name type="scientific">Arcicella rosea</name>
    <dbReference type="NCBI Taxonomy" id="502909"/>
    <lineage>
        <taxon>Bacteria</taxon>
        <taxon>Pseudomonadati</taxon>
        <taxon>Bacteroidota</taxon>
        <taxon>Cytophagia</taxon>
        <taxon>Cytophagales</taxon>
        <taxon>Flectobacillaceae</taxon>
        <taxon>Arcicella</taxon>
    </lineage>
</organism>
<dbReference type="InterPro" id="IPR013078">
    <property type="entry name" value="His_Pase_superF_clade-1"/>
</dbReference>
<feature type="active site" description="Tele-phosphohistidine intermediate" evidence="5 6">
    <location>
        <position position="9"/>
    </location>
</feature>
<keyword evidence="4 5" id="KW-0413">Isomerase</keyword>
<dbReference type="RefSeq" id="WP_184135358.1">
    <property type="nucleotide sequence ID" value="NZ_JACHKT010000023.1"/>
</dbReference>
<feature type="active site" description="Proton donor/acceptor" evidence="5 6">
    <location>
        <position position="85"/>
    </location>
</feature>
<dbReference type="UniPathway" id="UPA00109">
    <property type="reaction ID" value="UER00186"/>
</dbReference>
<feature type="binding site" evidence="5 7">
    <location>
        <begin position="85"/>
        <end position="88"/>
    </location>
    <ligand>
        <name>substrate</name>
    </ligand>
</feature>
<keyword evidence="11" id="KW-1185">Reference proteome</keyword>
<protein>
    <recommendedName>
        <fullName evidence="5 9">2,3-bisphosphoglycerate-dependent phosphoglycerate mutase</fullName>
        <shortName evidence="5">BPG-dependent PGAM</shortName>
        <shortName evidence="5">PGAM</shortName>
        <shortName evidence="5">Phosphoglyceromutase</shortName>
        <shortName evidence="5">dPGM</shortName>
        <ecNumber evidence="5 9">5.4.2.11</ecNumber>
    </recommendedName>
</protein>
<dbReference type="InterPro" id="IPR029033">
    <property type="entry name" value="His_PPase_superfam"/>
</dbReference>
<feature type="binding site" evidence="5 7">
    <location>
        <begin position="21"/>
        <end position="22"/>
    </location>
    <ligand>
        <name>substrate</name>
    </ligand>
</feature>
<evidence type="ECO:0000256" key="4">
    <source>
        <dbReference type="ARBA" id="ARBA00023235"/>
    </source>
</evidence>
<evidence type="ECO:0000313" key="10">
    <source>
        <dbReference type="EMBL" id="MBB6004392.1"/>
    </source>
</evidence>
<evidence type="ECO:0000313" key="11">
    <source>
        <dbReference type="Proteomes" id="UP000524404"/>
    </source>
</evidence>
<dbReference type="GO" id="GO:0006096">
    <property type="term" value="P:glycolytic process"/>
    <property type="evidence" value="ECO:0007669"/>
    <property type="project" value="UniProtKB-UniRule"/>
</dbReference>
<dbReference type="PIRSF" id="PIRSF000709">
    <property type="entry name" value="6PFK_2-Ptase"/>
    <property type="match status" value="1"/>
</dbReference>
<accession>A0A841EL95</accession>